<dbReference type="Pfam" id="PF23153">
    <property type="entry name" value="Aip3p_Bud6_N"/>
    <property type="match status" value="1"/>
</dbReference>
<protein>
    <recommendedName>
        <fullName evidence="2">Aip3p/Bud6 N-terminal domain-containing protein</fullName>
    </recommendedName>
</protein>
<accession>A0A0D7B8V4</accession>
<evidence type="ECO:0000259" key="2">
    <source>
        <dbReference type="Pfam" id="PF23153"/>
    </source>
</evidence>
<dbReference type="EMBL" id="KN880571">
    <property type="protein sequence ID" value="KIY65946.1"/>
    <property type="molecule type" value="Genomic_DNA"/>
</dbReference>
<dbReference type="InterPro" id="IPR056279">
    <property type="entry name" value="Aip3p_Bud6_N"/>
</dbReference>
<dbReference type="Proteomes" id="UP000054007">
    <property type="component" value="Unassembled WGS sequence"/>
</dbReference>
<evidence type="ECO:0000313" key="4">
    <source>
        <dbReference type="Proteomes" id="UP000054007"/>
    </source>
</evidence>
<feature type="domain" description="Aip3p/Bud6 N-terminal" evidence="2">
    <location>
        <begin position="38"/>
        <end position="145"/>
    </location>
</feature>
<evidence type="ECO:0000313" key="3">
    <source>
        <dbReference type="EMBL" id="KIY65946.1"/>
    </source>
</evidence>
<sequence>MSAYDYDAPPAFEPTPSRASSSSITSMTINLNTQEVSSNVHSLLQSTKDLQDKLYSWSRGQADEGEVSDIYVRIGTQFNATVQAFAVYGIDLSDIHSVPNELRAVLEQCLAEDPSQAVIDVFMPALKKVLYKLLRGLQARQEAWRAISSAVAG</sequence>
<evidence type="ECO:0000256" key="1">
    <source>
        <dbReference type="SAM" id="MobiDB-lite"/>
    </source>
</evidence>
<proteinExistence type="predicted"/>
<name>A0A0D7B8V4_9AGAR</name>
<dbReference type="OrthoDB" id="783096at2759"/>
<reference evidence="3 4" key="1">
    <citation type="journal article" date="2015" name="Fungal Genet. Biol.">
        <title>Evolution of novel wood decay mechanisms in Agaricales revealed by the genome sequences of Fistulina hepatica and Cylindrobasidium torrendii.</title>
        <authorList>
            <person name="Floudas D."/>
            <person name="Held B.W."/>
            <person name="Riley R."/>
            <person name="Nagy L.G."/>
            <person name="Koehler G."/>
            <person name="Ransdell A.S."/>
            <person name="Younus H."/>
            <person name="Chow J."/>
            <person name="Chiniquy J."/>
            <person name="Lipzen A."/>
            <person name="Tritt A."/>
            <person name="Sun H."/>
            <person name="Haridas S."/>
            <person name="LaButti K."/>
            <person name="Ohm R.A."/>
            <person name="Kues U."/>
            <person name="Blanchette R.A."/>
            <person name="Grigoriev I.V."/>
            <person name="Minto R.E."/>
            <person name="Hibbett D.S."/>
        </authorList>
    </citation>
    <scope>NUCLEOTIDE SEQUENCE [LARGE SCALE GENOMIC DNA]</scope>
    <source>
        <strain evidence="3 4">FP15055 ss-10</strain>
    </source>
</reference>
<feature type="region of interest" description="Disordered" evidence="1">
    <location>
        <begin position="1"/>
        <end position="23"/>
    </location>
</feature>
<organism evidence="3 4">
    <name type="scientific">Cylindrobasidium torrendii FP15055 ss-10</name>
    <dbReference type="NCBI Taxonomy" id="1314674"/>
    <lineage>
        <taxon>Eukaryota</taxon>
        <taxon>Fungi</taxon>
        <taxon>Dikarya</taxon>
        <taxon>Basidiomycota</taxon>
        <taxon>Agaricomycotina</taxon>
        <taxon>Agaricomycetes</taxon>
        <taxon>Agaricomycetidae</taxon>
        <taxon>Agaricales</taxon>
        <taxon>Marasmiineae</taxon>
        <taxon>Physalacriaceae</taxon>
        <taxon>Cylindrobasidium</taxon>
    </lineage>
</organism>
<gene>
    <name evidence="3" type="ORF">CYLTODRAFT_423885</name>
</gene>
<dbReference type="AlphaFoldDB" id="A0A0D7B8V4"/>
<keyword evidence="4" id="KW-1185">Reference proteome</keyword>